<name>A0A094QAY6_9ZZZZ</name>
<reference evidence="1" key="1">
    <citation type="submission" date="2014-05" db="EMBL/GenBank/DDBJ databases">
        <title>Key roles for freshwater Actinobacteria revealed by deep metagenomic sequencing.</title>
        <authorList>
            <person name="Ghai R."/>
            <person name="Mizuno C.M."/>
            <person name="Picazo A."/>
            <person name="Camacho A."/>
            <person name="Rodriguez-Valera F."/>
        </authorList>
    </citation>
    <scope>NUCLEOTIDE SEQUENCE</scope>
</reference>
<comment type="caution">
    <text evidence="1">The sequence shown here is derived from an EMBL/GenBank/DDBJ whole genome shotgun (WGS) entry which is preliminary data.</text>
</comment>
<accession>A0A094QAY6</accession>
<evidence type="ECO:0008006" key="2">
    <source>
        <dbReference type="Google" id="ProtNLM"/>
    </source>
</evidence>
<dbReference type="AlphaFoldDB" id="A0A094QAY6"/>
<dbReference type="EMBL" id="JNSK01000014">
    <property type="protein sequence ID" value="KGA19304.1"/>
    <property type="molecule type" value="Genomic_DNA"/>
</dbReference>
<evidence type="ECO:0000313" key="1">
    <source>
        <dbReference type="EMBL" id="KGA19304.1"/>
    </source>
</evidence>
<sequence>MKLRSAALASLALALCTVLIQPVAVANSSKEIKSFADAVNRPGDVSYWAWKKSSDQVLSNSEKSTGLEIIIGPNTKLTNPNPKAGIDAAKRLYPKFRHPQKTYAIYYSHKDVSWAQKKYSEINSAATGQEAKNQCQKADSCSGASGTMNESGDGIVLIAAMKNNLPRLHASGTLEAHEYTHVVQIGSFFKTPGQAQAMNGIKFFAPWWFVEGSAELSSVAAVYASSFAKYSADRNYWAKDFLANKNKKYTEKWIRTFIQPPNTKIWSAEDTQWHLYDVGMLICEVLTAVKGPSINIQIFEDIAGGMTYEQSFEKHFGMKWDAAVPLIAKSVSKLVKK</sequence>
<protein>
    <recommendedName>
        <fullName evidence="2">Peptidase MA-like domain-containing protein</fullName>
    </recommendedName>
</protein>
<proteinExistence type="predicted"/>
<gene>
    <name evidence="1" type="ORF">GM50_6135</name>
</gene>
<organism evidence="1">
    <name type="scientific">freshwater metagenome</name>
    <dbReference type="NCBI Taxonomy" id="449393"/>
    <lineage>
        <taxon>unclassified sequences</taxon>
        <taxon>metagenomes</taxon>
        <taxon>ecological metagenomes</taxon>
    </lineage>
</organism>